<dbReference type="AlphaFoldDB" id="A0A8S4P1W0"/>
<protein>
    <submittedName>
        <fullName evidence="1">Uncharacterized protein</fullName>
    </submittedName>
</protein>
<dbReference type="Proteomes" id="UP000749559">
    <property type="component" value="Unassembled WGS sequence"/>
</dbReference>
<accession>A0A8S4P1W0</accession>
<evidence type="ECO:0000313" key="2">
    <source>
        <dbReference type="Proteomes" id="UP000749559"/>
    </source>
</evidence>
<organism evidence="1 2">
    <name type="scientific">Owenia fusiformis</name>
    <name type="common">Polychaete worm</name>
    <dbReference type="NCBI Taxonomy" id="6347"/>
    <lineage>
        <taxon>Eukaryota</taxon>
        <taxon>Metazoa</taxon>
        <taxon>Spiralia</taxon>
        <taxon>Lophotrochozoa</taxon>
        <taxon>Annelida</taxon>
        <taxon>Polychaeta</taxon>
        <taxon>Sedentaria</taxon>
        <taxon>Canalipalpata</taxon>
        <taxon>Sabellida</taxon>
        <taxon>Oweniida</taxon>
        <taxon>Oweniidae</taxon>
        <taxon>Owenia</taxon>
    </lineage>
</organism>
<proteinExistence type="predicted"/>
<dbReference type="EMBL" id="CAIIXF020000007">
    <property type="protein sequence ID" value="CAH1788420.1"/>
    <property type="molecule type" value="Genomic_DNA"/>
</dbReference>
<reference evidence="1" key="1">
    <citation type="submission" date="2022-03" db="EMBL/GenBank/DDBJ databases">
        <authorList>
            <person name="Martin C."/>
        </authorList>
    </citation>
    <scope>NUCLEOTIDE SEQUENCE</scope>
</reference>
<comment type="caution">
    <text evidence="1">The sequence shown here is derived from an EMBL/GenBank/DDBJ whole genome shotgun (WGS) entry which is preliminary data.</text>
</comment>
<keyword evidence="2" id="KW-1185">Reference proteome</keyword>
<gene>
    <name evidence="1" type="ORF">OFUS_LOCUS13956</name>
</gene>
<sequence>MKNITTCHLLQTPTANYKTPTAKCHKHLCFTIREPTYRNCKMNKICASTFMVLVVSYLVSAESINSDSIELNAAESSEEIENDFEAKWGVDNENVKNCDDCKEYGWDTTYLNAEYREEKHKFYAEECFKKFC</sequence>
<evidence type="ECO:0000313" key="1">
    <source>
        <dbReference type="EMBL" id="CAH1788420.1"/>
    </source>
</evidence>
<name>A0A8S4P1W0_OWEFU</name>